<gene>
    <name evidence="2" type="ORF">Y88_0366</name>
</gene>
<evidence type="ECO:0008006" key="4">
    <source>
        <dbReference type="Google" id="ProtNLM"/>
    </source>
</evidence>
<proteinExistence type="predicted"/>
<dbReference type="OrthoDB" id="9789029at2"/>
<keyword evidence="1" id="KW-0812">Transmembrane</keyword>
<dbReference type="EMBL" id="AEWJ01000043">
    <property type="protein sequence ID" value="EGD58312.1"/>
    <property type="molecule type" value="Genomic_DNA"/>
</dbReference>
<dbReference type="InParanoid" id="F1ZAQ1"/>
<accession>F1ZAQ1</accession>
<feature type="transmembrane region" description="Helical" evidence="1">
    <location>
        <begin position="75"/>
        <end position="99"/>
    </location>
</feature>
<dbReference type="eggNOG" id="COG2020">
    <property type="taxonomic scope" value="Bacteria"/>
</dbReference>
<evidence type="ECO:0000313" key="2">
    <source>
        <dbReference type="EMBL" id="EGD58312.1"/>
    </source>
</evidence>
<evidence type="ECO:0000313" key="3">
    <source>
        <dbReference type="Proteomes" id="UP000004728"/>
    </source>
</evidence>
<name>F1ZAQ1_9SPHN</name>
<evidence type="ECO:0000256" key="1">
    <source>
        <dbReference type="SAM" id="Phobius"/>
    </source>
</evidence>
<dbReference type="Proteomes" id="UP000004728">
    <property type="component" value="Unassembled WGS sequence"/>
</dbReference>
<sequence length="194" mass="21012">MSILAHLAYAAAWLLFAVLHSGTAGAGVRTGLGRLFGRAHRLVFNALALVEVAAVMGLGAWLGRGAHMLPLPAPVHAVQLGMTVLGAVLLLSGLAAYRIGPFLGWAQLRGEEDEDQPLVIAGLHRYIRHPLYSAALLLLWGRVIDELSLATALWGSLYLVIGSRIEEGRLLARYGEAYRRYRTTTPAFIPRLRG</sequence>
<keyword evidence="1" id="KW-1133">Transmembrane helix</keyword>
<reference evidence="2 3" key="1">
    <citation type="journal article" date="2012" name="J. Bacteriol.">
        <title>Draft Genome Sequence of Novosphingobium nitrogenifigens Y88T.</title>
        <authorList>
            <person name="Strabala T.J."/>
            <person name="Macdonald L."/>
            <person name="Liu V."/>
            <person name="Smit A.M."/>
        </authorList>
    </citation>
    <scope>NUCLEOTIDE SEQUENCE [LARGE SCALE GENOMIC DNA]</scope>
    <source>
        <strain evidence="2 3">DSM 19370</strain>
    </source>
</reference>
<dbReference type="AlphaFoldDB" id="F1ZAQ1"/>
<keyword evidence="3" id="KW-1185">Reference proteome</keyword>
<keyword evidence="1" id="KW-0472">Membrane</keyword>
<dbReference type="Gene3D" id="1.20.120.1630">
    <property type="match status" value="1"/>
</dbReference>
<protein>
    <recommendedName>
        <fullName evidence="4">Isoprenylcysteine carboxyl methyltransferase</fullName>
    </recommendedName>
</protein>
<feature type="transmembrane region" description="Helical" evidence="1">
    <location>
        <begin position="42"/>
        <end position="63"/>
    </location>
</feature>
<organism evidence="2 3">
    <name type="scientific">Novosphingobium nitrogenifigens DSM 19370</name>
    <dbReference type="NCBI Taxonomy" id="983920"/>
    <lineage>
        <taxon>Bacteria</taxon>
        <taxon>Pseudomonadati</taxon>
        <taxon>Pseudomonadota</taxon>
        <taxon>Alphaproteobacteria</taxon>
        <taxon>Sphingomonadales</taxon>
        <taxon>Sphingomonadaceae</taxon>
        <taxon>Novosphingobium</taxon>
    </lineage>
</organism>
<dbReference type="RefSeq" id="WP_008067015.1">
    <property type="nucleotide sequence ID" value="NZ_AQWK01000011.1"/>
</dbReference>
<comment type="caution">
    <text evidence="2">The sequence shown here is derived from an EMBL/GenBank/DDBJ whole genome shotgun (WGS) entry which is preliminary data.</text>
</comment>
<dbReference type="HOGENOM" id="CLU_084189_1_0_5"/>
<dbReference type="STRING" id="983920.Y88_0366"/>